<dbReference type="InterPro" id="IPR050794">
    <property type="entry name" value="CPA2_transporter"/>
</dbReference>
<dbReference type="AlphaFoldDB" id="A0A2T9YY64"/>
<feature type="transmembrane region" description="Helical" evidence="8">
    <location>
        <begin position="83"/>
        <end position="106"/>
    </location>
</feature>
<feature type="compositionally biased region" description="Basic and acidic residues" evidence="7">
    <location>
        <begin position="821"/>
        <end position="834"/>
    </location>
</feature>
<feature type="region of interest" description="Disordered" evidence="7">
    <location>
        <begin position="847"/>
        <end position="907"/>
    </location>
</feature>
<keyword evidence="6 8" id="KW-0472">Membrane</keyword>
<dbReference type="Gene3D" id="1.20.1530.20">
    <property type="match status" value="1"/>
</dbReference>
<feature type="transmembrane region" description="Helical" evidence="8">
    <location>
        <begin position="118"/>
        <end position="144"/>
    </location>
</feature>
<evidence type="ECO:0000256" key="1">
    <source>
        <dbReference type="ARBA" id="ARBA00004141"/>
    </source>
</evidence>
<proteinExistence type="predicted"/>
<feature type="transmembrane region" description="Helical" evidence="8">
    <location>
        <begin position="186"/>
        <end position="208"/>
    </location>
</feature>
<feature type="transmembrane region" description="Helical" evidence="8">
    <location>
        <begin position="394"/>
        <end position="418"/>
    </location>
</feature>
<feature type="compositionally biased region" description="Basic residues" evidence="7">
    <location>
        <begin position="865"/>
        <end position="878"/>
    </location>
</feature>
<keyword evidence="5" id="KW-0406">Ion transport</keyword>
<dbReference type="InterPro" id="IPR006153">
    <property type="entry name" value="Cation/H_exchanger_TM"/>
</dbReference>
<dbReference type="GO" id="GO:0016020">
    <property type="term" value="C:membrane"/>
    <property type="evidence" value="ECO:0007669"/>
    <property type="project" value="UniProtKB-SubCell"/>
</dbReference>
<comment type="subcellular location">
    <subcellularLocation>
        <location evidence="1">Membrane</location>
        <topology evidence="1">Multi-pass membrane protein</topology>
    </subcellularLocation>
</comment>
<dbReference type="OrthoDB" id="2687058at2759"/>
<dbReference type="PANTHER" id="PTHR32468:SF0">
    <property type="entry name" value="K(+)_H(+) ANTIPORTER 1"/>
    <property type="match status" value="1"/>
</dbReference>
<reference evidence="10 11" key="1">
    <citation type="journal article" date="2018" name="MBio">
        <title>Comparative Genomics Reveals the Core Gene Toolbox for the Fungus-Insect Symbiosis.</title>
        <authorList>
            <person name="Wang Y."/>
            <person name="Stata M."/>
            <person name="Wang W."/>
            <person name="Stajich J.E."/>
            <person name="White M.M."/>
            <person name="Moncalvo J.M."/>
        </authorList>
    </citation>
    <scope>NUCLEOTIDE SEQUENCE [LARGE SCALE GENOMIC DNA]</scope>
    <source>
        <strain evidence="10 11">SWE-8-4</strain>
    </source>
</reference>
<feature type="domain" description="Cation/H+ exchanger transmembrane" evidence="9">
    <location>
        <begin position="34"/>
        <end position="417"/>
    </location>
</feature>
<accession>A0A2T9YY64</accession>
<feature type="transmembrane region" description="Helical" evidence="8">
    <location>
        <begin position="311"/>
        <end position="329"/>
    </location>
</feature>
<evidence type="ECO:0000256" key="8">
    <source>
        <dbReference type="SAM" id="Phobius"/>
    </source>
</evidence>
<evidence type="ECO:0000313" key="11">
    <source>
        <dbReference type="Proteomes" id="UP000245383"/>
    </source>
</evidence>
<dbReference type="GO" id="GO:0015297">
    <property type="term" value="F:antiporter activity"/>
    <property type="evidence" value="ECO:0007669"/>
    <property type="project" value="InterPro"/>
</dbReference>
<feature type="transmembrane region" description="Helical" evidence="8">
    <location>
        <begin position="20"/>
        <end position="41"/>
    </location>
</feature>
<evidence type="ECO:0000313" key="10">
    <source>
        <dbReference type="EMBL" id="PVU97259.1"/>
    </source>
</evidence>
<keyword evidence="2" id="KW-0813">Transport</keyword>
<feature type="transmembrane region" description="Helical" evidence="8">
    <location>
        <begin position="214"/>
        <end position="235"/>
    </location>
</feature>
<feature type="transmembrane region" description="Helical" evidence="8">
    <location>
        <begin position="335"/>
        <end position="357"/>
    </location>
</feature>
<dbReference type="STRING" id="133385.A0A2T9YY64"/>
<dbReference type="GO" id="GO:1902600">
    <property type="term" value="P:proton transmembrane transport"/>
    <property type="evidence" value="ECO:0007669"/>
    <property type="project" value="InterPro"/>
</dbReference>
<comment type="caution">
    <text evidence="10">The sequence shown here is derived from an EMBL/GenBank/DDBJ whole genome shotgun (WGS) entry which is preliminary data.</text>
</comment>
<evidence type="ECO:0000256" key="4">
    <source>
        <dbReference type="ARBA" id="ARBA00022989"/>
    </source>
</evidence>
<feature type="compositionally biased region" description="Basic and acidic residues" evidence="7">
    <location>
        <begin position="885"/>
        <end position="905"/>
    </location>
</feature>
<dbReference type="Proteomes" id="UP000245383">
    <property type="component" value="Unassembled WGS sequence"/>
</dbReference>
<name>A0A2T9YY64_9FUNG</name>
<feature type="transmembrane region" description="Helical" evidence="8">
    <location>
        <begin position="150"/>
        <end position="174"/>
    </location>
</feature>
<evidence type="ECO:0000256" key="6">
    <source>
        <dbReference type="ARBA" id="ARBA00023136"/>
    </source>
</evidence>
<keyword evidence="4 8" id="KW-1133">Transmembrane helix</keyword>
<evidence type="ECO:0000256" key="2">
    <source>
        <dbReference type="ARBA" id="ARBA00022448"/>
    </source>
</evidence>
<dbReference type="Pfam" id="PF00999">
    <property type="entry name" value="Na_H_Exchanger"/>
    <property type="match status" value="1"/>
</dbReference>
<sequence>MAGSEPQTILSGMNPLAVNPANPITLFIFQLAIIVCLCRIIHCGLKYIGQPRVISEIIAGILLGPTVLGRIDSFNKTAFPKESLTYLNLVSNLGLVLFLFIIGLELDPRSLKKNLKKSLAISLVGIIVPFCIGIVVSFLFYAIFQKTGTKYVFMLFIGVALSITAFPVLARVLSELRMIKTTVGQTTITAASIDDVVAWCMLALVVALSKNASGLTAMYILLTGIGYVLFIFFALKPLYLRFLVKKGFLAGRDPSPQIVFITFMLVFISAWFTDALGIHAIFGAYVIGVIVPHEGGFAIKLTEKIEDIVSIFFLPIYFALSGLKTNLAVLNSYKAWLLLILAVCVDMLGKVIGCGGAARFCKFTWRESLTIGVLMSCKGLVELIVLNVGLEAGVINTSVFSVLVLSALITTFITTPITRKLYPAKYHKYPDDDSKDPNLHMDTKSKSAIQKSLKDEAKYSTVISVTRITQLPSLLALLIELTARGSSVMRYAESQDLQKYDSILTTLGAYFQISDISSSLHLSVCNSDIFAEKILLHAENSEVNLAVVSAFEKINTLNDIDNEDVAALSGADFGNTYETHQEFDMITKFFLQAKINVAVFISRGLSSVNFSRETLDFSYLNAINSLSEHGKILSDFETIQSNNKKLLMDEKALFLEGIDVDLPIIYVPFFGGTDDMYSLELVLNLVGNTNVNIQVMYYIKSKSRGDISRKYTNDATKLLALERKSLTPNTKIGPNIIGKKHLQSNKFISQFDRKNTLTSENFNLSYSDPMLHKTTFQSLATVLGISLESLSGLTKNVDDNTGIQNLDLPYNLEDSNISKNKKSEDNDDSKNNWNLFKDKSLKNLKQMHKKNPSKVENHPADSNVKKSKSTKKNNKKSHGNNNQKNGDKNIDDELKKSNDSPHPSEETIELANSQEKIFDFIEDFEHSDKTYDIIKCTKYKNVFFKIFKTEDLIFKSTLHSLSLRQCDMVICGRNVKHAPLSDLVPINLYNFDLQNTNSNSNVPNTDENNKSEPESAIKVVGKEILGPLAQSLFVSNCRASFLVVQSQKSTNIRGQSILENFSDLNQV</sequence>
<feature type="transmembrane region" description="Helical" evidence="8">
    <location>
        <begin position="53"/>
        <end position="71"/>
    </location>
</feature>
<organism evidence="10 11">
    <name type="scientific">Smittium simulii</name>
    <dbReference type="NCBI Taxonomy" id="133385"/>
    <lineage>
        <taxon>Eukaryota</taxon>
        <taxon>Fungi</taxon>
        <taxon>Fungi incertae sedis</taxon>
        <taxon>Zoopagomycota</taxon>
        <taxon>Kickxellomycotina</taxon>
        <taxon>Harpellomycetes</taxon>
        <taxon>Harpellales</taxon>
        <taxon>Legeriomycetaceae</taxon>
        <taxon>Smittium</taxon>
    </lineage>
</organism>
<feature type="transmembrane region" description="Helical" evidence="8">
    <location>
        <begin position="256"/>
        <end position="272"/>
    </location>
</feature>
<evidence type="ECO:0000259" key="9">
    <source>
        <dbReference type="Pfam" id="PF00999"/>
    </source>
</evidence>
<dbReference type="InterPro" id="IPR038770">
    <property type="entry name" value="Na+/solute_symporter_sf"/>
</dbReference>
<feature type="transmembrane region" description="Helical" evidence="8">
    <location>
        <begin position="369"/>
        <end position="388"/>
    </location>
</feature>
<dbReference type="PANTHER" id="PTHR32468">
    <property type="entry name" value="CATION/H + ANTIPORTER"/>
    <property type="match status" value="1"/>
</dbReference>
<keyword evidence="11" id="KW-1185">Reference proteome</keyword>
<evidence type="ECO:0000256" key="7">
    <source>
        <dbReference type="SAM" id="MobiDB-lite"/>
    </source>
</evidence>
<protein>
    <recommendedName>
        <fullName evidence="9">Cation/H+ exchanger transmembrane domain-containing protein</fullName>
    </recommendedName>
</protein>
<evidence type="ECO:0000256" key="5">
    <source>
        <dbReference type="ARBA" id="ARBA00023065"/>
    </source>
</evidence>
<evidence type="ECO:0000256" key="3">
    <source>
        <dbReference type="ARBA" id="ARBA00022692"/>
    </source>
</evidence>
<keyword evidence="3 8" id="KW-0812">Transmembrane</keyword>
<dbReference type="EMBL" id="MBFR01000015">
    <property type="protein sequence ID" value="PVU97259.1"/>
    <property type="molecule type" value="Genomic_DNA"/>
</dbReference>
<gene>
    <name evidence="10" type="ORF">BB561_000668</name>
</gene>
<feature type="region of interest" description="Disordered" evidence="7">
    <location>
        <begin position="814"/>
        <end position="834"/>
    </location>
</feature>